<reference evidence="7" key="1">
    <citation type="submission" date="2021-04" db="EMBL/GenBank/DDBJ databases">
        <title>Genome based classification of Actinospica acidithermotolerans sp. nov., an actinobacterium isolated from an Indonesian hot spring.</title>
        <authorList>
            <person name="Kusuma A.B."/>
            <person name="Putra K.E."/>
            <person name="Nafisah S."/>
            <person name="Loh J."/>
            <person name="Nouioui I."/>
            <person name="Goodfellow M."/>
        </authorList>
    </citation>
    <scope>NUCLEOTIDE SEQUENCE</scope>
    <source>
        <strain evidence="7">DSM 45618</strain>
    </source>
</reference>
<dbReference type="PANTHER" id="PTHR30136:SF34">
    <property type="entry name" value="TRANSCRIPTIONAL REGULATOR"/>
    <property type="match status" value="1"/>
</dbReference>
<evidence type="ECO:0000259" key="6">
    <source>
        <dbReference type="PROSITE" id="PS51078"/>
    </source>
</evidence>
<dbReference type="InterPro" id="IPR029016">
    <property type="entry name" value="GAF-like_dom_sf"/>
</dbReference>
<evidence type="ECO:0000259" key="5">
    <source>
        <dbReference type="PROSITE" id="PS51077"/>
    </source>
</evidence>
<dbReference type="Gene3D" id="1.10.10.10">
    <property type="entry name" value="Winged helix-like DNA-binding domain superfamily/Winged helix DNA-binding domain"/>
    <property type="match status" value="2"/>
</dbReference>
<evidence type="ECO:0000313" key="8">
    <source>
        <dbReference type="Proteomes" id="UP000677913"/>
    </source>
</evidence>
<dbReference type="Proteomes" id="UP000677913">
    <property type="component" value="Unassembled WGS sequence"/>
</dbReference>
<feature type="domain" description="IclR-ED" evidence="6">
    <location>
        <begin position="371"/>
        <end position="555"/>
    </location>
</feature>
<evidence type="ECO:0000313" key="7">
    <source>
        <dbReference type="EMBL" id="MBS2963189.1"/>
    </source>
</evidence>
<feature type="domain" description="HTH iclR-type" evidence="5">
    <location>
        <begin position="49"/>
        <end position="110"/>
    </location>
</feature>
<dbReference type="SUPFAM" id="SSF46785">
    <property type="entry name" value="Winged helix' DNA-binding domain"/>
    <property type="match status" value="2"/>
</dbReference>
<dbReference type="GO" id="GO:0003677">
    <property type="term" value="F:DNA binding"/>
    <property type="evidence" value="ECO:0007669"/>
    <property type="project" value="UniProtKB-KW"/>
</dbReference>
<dbReference type="SUPFAM" id="SSF55781">
    <property type="entry name" value="GAF domain-like"/>
    <property type="match status" value="2"/>
</dbReference>
<dbReference type="PROSITE" id="PS51078">
    <property type="entry name" value="ICLR_ED"/>
    <property type="match status" value="2"/>
</dbReference>
<dbReference type="InterPro" id="IPR005471">
    <property type="entry name" value="Tscrpt_reg_IclR_N"/>
</dbReference>
<dbReference type="PROSITE" id="PS51077">
    <property type="entry name" value="HTH_ICLR"/>
    <property type="match status" value="2"/>
</dbReference>
<dbReference type="GO" id="GO:0003700">
    <property type="term" value="F:DNA-binding transcription factor activity"/>
    <property type="evidence" value="ECO:0007669"/>
    <property type="project" value="TreeGrafter"/>
</dbReference>
<dbReference type="EMBL" id="JAGSXH010000022">
    <property type="protein sequence ID" value="MBS2963189.1"/>
    <property type="molecule type" value="Genomic_DNA"/>
</dbReference>
<accession>A0A8J8BDW3</accession>
<dbReference type="InterPro" id="IPR036388">
    <property type="entry name" value="WH-like_DNA-bd_sf"/>
</dbReference>
<dbReference type="GO" id="GO:0045892">
    <property type="term" value="P:negative regulation of DNA-templated transcription"/>
    <property type="evidence" value="ECO:0007669"/>
    <property type="project" value="TreeGrafter"/>
</dbReference>
<name>A0A8J8BDW3_9ACTN</name>
<dbReference type="Pfam" id="PF09339">
    <property type="entry name" value="HTH_IclR"/>
    <property type="match status" value="2"/>
</dbReference>
<feature type="region of interest" description="Disordered" evidence="4">
    <location>
        <begin position="20"/>
        <end position="45"/>
    </location>
</feature>
<evidence type="ECO:0000256" key="4">
    <source>
        <dbReference type="SAM" id="MobiDB-lite"/>
    </source>
</evidence>
<dbReference type="InterPro" id="IPR014757">
    <property type="entry name" value="Tscrpt_reg_IclR_C"/>
</dbReference>
<dbReference type="PANTHER" id="PTHR30136">
    <property type="entry name" value="HELIX-TURN-HELIX TRANSCRIPTIONAL REGULATOR, ICLR FAMILY"/>
    <property type="match status" value="1"/>
</dbReference>
<organism evidence="7 8">
    <name type="scientific">Actinocrinis puniceicyclus</name>
    <dbReference type="NCBI Taxonomy" id="977794"/>
    <lineage>
        <taxon>Bacteria</taxon>
        <taxon>Bacillati</taxon>
        <taxon>Actinomycetota</taxon>
        <taxon>Actinomycetes</taxon>
        <taxon>Catenulisporales</taxon>
        <taxon>Actinospicaceae</taxon>
        <taxon>Actinocrinis</taxon>
    </lineage>
</organism>
<proteinExistence type="predicted"/>
<keyword evidence="8" id="KW-1185">Reference proteome</keyword>
<dbReference type="InterPro" id="IPR036390">
    <property type="entry name" value="WH_DNA-bd_sf"/>
</dbReference>
<keyword evidence="2" id="KW-0238">DNA-binding</keyword>
<dbReference type="SMART" id="SM00346">
    <property type="entry name" value="HTH_ICLR"/>
    <property type="match status" value="2"/>
</dbReference>
<evidence type="ECO:0000256" key="3">
    <source>
        <dbReference type="ARBA" id="ARBA00023163"/>
    </source>
</evidence>
<gene>
    <name evidence="7" type="ORF">KGA66_09040</name>
</gene>
<feature type="domain" description="IclR-ED" evidence="6">
    <location>
        <begin position="111"/>
        <end position="274"/>
    </location>
</feature>
<evidence type="ECO:0000256" key="1">
    <source>
        <dbReference type="ARBA" id="ARBA00023015"/>
    </source>
</evidence>
<keyword evidence="1" id="KW-0805">Transcription regulation</keyword>
<dbReference type="Pfam" id="PF01614">
    <property type="entry name" value="IclR_C"/>
    <property type="match status" value="2"/>
</dbReference>
<protein>
    <submittedName>
        <fullName evidence="7">Helix-turn-helix domain-containing protein</fullName>
    </submittedName>
</protein>
<dbReference type="AlphaFoldDB" id="A0A8J8BDW3"/>
<sequence length="565" mass="59383">MCSPGELKFKTGCPRVSVPASGLSTGGRAHGPGAPEGSEAVAEGPHERVAPLERGLAVLRAVCASPRDTVRPGDLVRETGLARSTVDRVLSTLTCLDYLRADGREVVLAPRAMRFGDAYLAASGVTQALEPLAVRLADELDESVSVAVPDRGGVRFVVQVPRRRTMVPTFRVGDVLAASRCAPGALFAEPGPDESGFDQRIAAAARDGWALDDQLLEPGLVAVAVPIGDRAGGVARAAVSVVSHTSRHSAHSLRDFALGRLRSTAASMQVALLAANLPQPAERRADRPPAGAAPVDGPKHDLGAQYLRSLARGLEVLVRLGDHRGGMTLSAVAQATGLPRATVRRALITLSAQGYAGCPDEQGRLFEPLPAVLELGYARLCGRGAEEVVHPHLLRLSRRVRESASVAVLRGPQIAYVARVATSRIMQVAITVGTRFPAYATSMGRVLLAGLPEPARSALIAELDLRPLTRFTVTDPRELTAILAAAAADGYALVDQELEEGLRSVAAPIKDRRGRVVAAVNVSMHAGRIDAETARATVLPELVETAARISEDVAAMGDRLDFGVA</sequence>
<evidence type="ECO:0000256" key="2">
    <source>
        <dbReference type="ARBA" id="ARBA00023125"/>
    </source>
</evidence>
<keyword evidence="3" id="KW-0804">Transcription</keyword>
<dbReference type="Gene3D" id="3.30.450.40">
    <property type="match status" value="3"/>
</dbReference>
<feature type="region of interest" description="Disordered" evidence="4">
    <location>
        <begin position="279"/>
        <end position="298"/>
    </location>
</feature>
<dbReference type="InterPro" id="IPR050707">
    <property type="entry name" value="HTH_MetabolicPath_Reg"/>
</dbReference>
<feature type="domain" description="HTH iclR-type" evidence="5">
    <location>
        <begin position="307"/>
        <end position="369"/>
    </location>
</feature>
<comment type="caution">
    <text evidence="7">The sequence shown here is derived from an EMBL/GenBank/DDBJ whole genome shotgun (WGS) entry which is preliminary data.</text>
</comment>